<name>E3KQ31_PUCGT</name>
<reference key="1">
    <citation type="submission" date="2007-01" db="EMBL/GenBank/DDBJ databases">
        <title>The Genome Sequence of Puccinia graminis f. sp. tritici Strain CRL 75-36-700-3.</title>
        <authorList>
            <consortium name="The Broad Institute Genome Sequencing Platform"/>
            <person name="Birren B."/>
            <person name="Lander E."/>
            <person name="Galagan J."/>
            <person name="Nusbaum C."/>
            <person name="Devon K."/>
            <person name="Cuomo C."/>
            <person name="Jaffe D."/>
            <person name="Butler J."/>
            <person name="Alvarez P."/>
            <person name="Gnerre S."/>
            <person name="Grabherr M."/>
            <person name="Mauceli E."/>
            <person name="Brockman W."/>
            <person name="Young S."/>
            <person name="LaButti K."/>
            <person name="Sykes S."/>
            <person name="DeCaprio D."/>
            <person name="Crawford M."/>
            <person name="Koehrsen M."/>
            <person name="Engels R."/>
            <person name="Montgomery P."/>
            <person name="Pearson M."/>
            <person name="Howarth C."/>
            <person name="Larson L."/>
            <person name="White J."/>
            <person name="Zeng Q."/>
            <person name="Kodira C."/>
            <person name="Yandava C."/>
            <person name="Alvarado L."/>
            <person name="O'Leary S."/>
            <person name="Szabo L."/>
            <person name="Dean R."/>
            <person name="Schein J."/>
        </authorList>
    </citation>
    <scope>NUCLEOTIDE SEQUENCE</scope>
    <source>
        <strain>CRL 75-36-700-3</strain>
    </source>
</reference>
<dbReference type="Pfam" id="PF24764">
    <property type="entry name" value="rva_4"/>
    <property type="match status" value="1"/>
</dbReference>
<sequence length="102" mass="11604">MDPKAMTARLRQTCKCRVCPTYGPNHVWSIDGHDKLKRFGITVYGFINAWSCKILGLYVYVTNNDPRHIGVYFLSLVSKLGKVPLKVTAEYGTETGDFFRKV</sequence>
<accession>E3KQ31</accession>
<dbReference type="InParanoid" id="E3KQ31"/>
<reference evidence="3" key="2">
    <citation type="journal article" date="2011" name="Proc. Natl. Acad. Sci. U.S.A.">
        <title>Obligate biotrophy features unraveled by the genomic analysis of rust fungi.</title>
        <authorList>
            <person name="Duplessis S."/>
            <person name="Cuomo C.A."/>
            <person name="Lin Y.-C."/>
            <person name="Aerts A."/>
            <person name="Tisserant E."/>
            <person name="Veneault-Fourrey C."/>
            <person name="Joly D.L."/>
            <person name="Hacquard S."/>
            <person name="Amselem J."/>
            <person name="Cantarel B.L."/>
            <person name="Chiu R."/>
            <person name="Coutinho P.M."/>
            <person name="Feau N."/>
            <person name="Field M."/>
            <person name="Frey P."/>
            <person name="Gelhaye E."/>
            <person name="Goldberg J."/>
            <person name="Grabherr M.G."/>
            <person name="Kodira C.D."/>
            <person name="Kohler A."/>
            <person name="Kuees U."/>
            <person name="Lindquist E.A."/>
            <person name="Lucas S.M."/>
            <person name="Mago R."/>
            <person name="Mauceli E."/>
            <person name="Morin E."/>
            <person name="Murat C."/>
            <person name="Pangilinan J.L."/>
            <person name="Park R."/>
            <person name="Pearson M."/>
            <person name="Quesneville H."/>
            <person name="Rouhier N."/>
            <person name="Sakthikumar S."/>
            <person name="Salamov A.A."/>
            <person name="Schmutz J."/>
            <person name="Selles B."/>
            <person name="Shapiro H."/>
            <person name="Tanguay P."/>
            <person name="Tuskan G.A."/>
            <person name="Henrissat B."/>
            <person name="Van de Peer Y."/>
            <person name="Rouze P."/>
            <person name="Ellis J.G."/>
            <person name="Dodds P.N."/>
            <person name="Schein J.E."/>
            <person name="Zhong S."/>
            <person name="Hamelin R.C."/>
            <person name="Grigoriev I.V."/>
            <person name="Szabo L.J."/>
            <person name="Martin F."/>
        </authorList>
    </citation>
    <scope>NUCLEOTIDE SEQUENCE [LARGE SCALE GENOMIC DNA]</scope>
    <source>
        <strain evidence="3">CRL 75-36-700-3 / race SCCL</strain>
    </source>
</reference>
<dbReference type="PANTHER" id="PTHR46177">
    <property type="entry name" value="INTEGRASE CATALYTIC DOMAIN-CONTAINING PROTEIN"/>
    <property type="match status" value="1"/>
</dbReference>
<gene>
    <name evidence="2" type="ORF">PGTG_12362</name>
</gene>
<protein>
    <recommendedName>
        <fullName evidence="1">Integrase core domain-containing protein</fullName>
    </recommendedName>
</protein>
<proteinExistence type="predicted"/>
<organism evidence="2 3">
    <name type="scientific">Puccinia graminis f. sp. tritici (strain CRL 75-36-700-3 / race SCCL)</name>
    <name type="common">Black stem rust fungus</name>
    <dbReference type="NCBI Taxonomy" id="418459"/>
    <lineage>
        <taxon>Eukaryota</taxon>
        <taxon>Fungi</taxon>
        <taxon>Dikarya</taxon>
        <taxon>Basidiomycota</taxon>
        <taxon>Pucciniomycotina</taxon>
        <taxon>Pucciniomycetes</taxon>
        <taxon>Pucciniales</taxon>
        <taxon>Pucciniaceae</taxon>
        <taxon>Puccinia</taxon>
    </lineage>
</organism>
<dbReference type="RefSeq" id="XP_003330825.2">
    <property type="nucleotide sequence ID" value="XM_003330777.2"/>
</dbReference>
<feature type="domain" description="Integrase core" evidence="1">
    <location>
        <begin position="23"/>
        <end position="95"/>
    </location>
</feature>
<dbReference type="HOGENOM" id="CLU_162176_0_0_1"/>
<evidence type="ECO:0000259" key="1">
    <source>
        <dbReference type="Pfam" id="PF24764"/>
    </source>
</evidence>
<dbReference type="Proteomes" id="UP000008783">
    <property type="component" value="Unassembled WGS sequence"/>
</dbReference>
<keyword evidence="3" id="KW-1185">Reference proteome</keyword>
<dbReference type="KEGG" id="pgr:PGTG_12362"/>
<dbReference type="EMBL" id="DS178300">
    <property type="protein sequence ID" value="EFP86406.2"/>
    <property type="molecule type" value="Genomic_DNA"/>
</dbReference>
<evidence type="ECO:0000313" key="3">
    <source>
        <dbReference type="Proteomes" id="UP000008783"/>
    </source>
</evidence>
<dbReference type="PANTHER" id="PTHR46177:SF1">
    <property type="entry name" value="INTEGRASE CATALYTIC DOMAIN-CONTAINING PROTEIN"/>
    <property type="match status" value="1"/>
</dbReference>
<dbReference type="GeneID" id="10540420"/>
<evidence type="ECO:0000313" key="2">
    <source>
        <dbReference type="EMBL" id="EFP86406.2"/>
    </source>
</evidence>
<dbReference type="AlphaFoldDB" id="E3KQ31"/>
<dbReference type="InterPro" id="IPR058913">
    <property type="entry name" value="Integrase_dom_put"/>
</dbReference>
<dbReference type="VEuPathDB" id="FungiDB:PGTG_12362"/>
<dbReference type="OrthoDB" id="5392716at2759"/>